<accession>A0A2M4D8I5</accession>
<evidence type="ECO:0000313" key="2">
    <source>
        <dbReference type="EMBL" id="MBW73388.1"/>
    </source>
</evidence>
<dbReference type="EMBL" id="GGFL01009210">
    <property type="protein sequence ID" value="MBW73388.1"/>
    <property type="molecule type" value="Transcribed_RNA"/>
</dbReference>
<feature type="signal peptide" evidence="1">
    <location>
        <begin position="1"/>
        <end position="16"/>
    </location>
</feature>
<reference evidence="2" key="1">
    <citation type="submission" date="2018-01" db="EMBL/GenBank/DDBJ databases">
        <title>An insight into the sialome of Amazonian anophelines.</title>
        <authorList>
            <person name="Ribeiro J.M."/>
            <person name="Scarpassa V."/>
            <person name="Calvo E."/>
        </authorList>
    </citation>
    <scope>NUCLEOTIDE SEQUENCE</scope>
</reference>
<proteinExistence type="predicted"/>
<evidence type="ECO:0000256" key="1">
    <source>
        <dbReference type="SAM" id="SignalP"/>
    </source>
</evidence>
<keyword evidence="1" id="KW-0732">Signal</keyword>
<dbReference type="AlphaFoldDB" id="A0A2M4D8I5"/>
<sequence>MLLLLLAWFDCSGATAHTHTHTHTYTHRNTHTFFWTSPSLTDDSGAAHSCKDTSRIAISCAAPMDHP</sequence>
<organism evidence="2">
    <name type="scientific">Anopheles darlingi</name>
    <name type="common">Mosquito</name>
    <dbReference type="NCBI Taxonomy" id="43151"/>
    <lineage>
        <taxon>Eukaryota</taxon>
        <taxon>Metazoa</taxon>
        <taxon>Ecdysozoa</taxon>
        <taxon>Arthropoda</taxon>
        <taxon>Hexapoda</taxon>
        <taxon>Insecta</taxon>
        <taxon>Pterygota</taxon>
        <taxon>Neoptera</taxon>
        <taxon>Endopterygota</taxon>
        <taxon>Diptera</taxon>
        <taxon>Nematocera</taxon>
        <taxon>Culicoidea</taxon>
        <taxon>Culicidae</taxon>
        <taxon>Anophelinae</taxon>
        <taxon>Anopheles</taxon>
    </lineage>
</organism>
<protein>
    <submittedName>
        <fullName evidence="2">Putative secreted protein</fullName>
    </submittedName>
</protein>
<feature type="chain" id="PRO_5014986316" evidence="1">
    <location>
        <begin position="17"/>
        <end position="67"/>
    </location>
</feature>
<name>A0A2M4D8I5_ANODA</name>